<dbReference type="Pfam" id="PF00535">
    <property type="entry name" value="Glycos_transf_2"/>
    <property type="match status" value="1"/>
</dbReference>
<accession>A0A4Y8KV48</accession>
<gene>
    <name evidence="2" type="ORF">E2605_16990</name>
</gene>
<dbReference type="Gene3D" id="3.90.550.10">
    <property type="entry name" value="Spore Coat Polysaccharide Biosynthesis Protein SpsA, Chain A"/>
    <property type="match status" value="1"/>
</dbReference>
<dbReference type="InterPro" id="IPR001173">
    <property type="entry name" value="Glyco_trans_2-like"/>
</dbReference>
<evidence type="ECO:0000259" key="1">
    <source>
        <dbReference type="Pfam" id="PF00535"/>
    </source>
</evidence>
<dbReference type="GO" id="GO:0016758">
    <property type="term" value="F:hexosyltransferase activity"/>
    <property type="evidence" value="ECO:0007669"/>
    <property type="project" value="UniProtKB-ARBA"/>
</dbReference>
<dbReference type="PANTHER" id="PTHR22916">
    <property type="entry name" value="GLYCOSYLTRANSFERASE"/>
    <property type="match status" value="1"/>
</dbReference>
<dbReference type="RefSeq" id="WP_134437320.1">
    <property type="nucleotide sequence ID" value="NZ_SOML01000013.1"/>
</dbReference>
<reference evidence="2 3" key="1">
    <citation type="submission" date="2019-03" db="EMBL/GenBank/DDBJ databases">
        <title>San Antonio Military Medical Center submission to MRSN (WRAIR), pending publication.</title>
        <authorList>
            <person name="Blyth D.M."/>
            <person name="Mccarthy S.L."/>
            <person name="Schall S.E."/>
            <person name="Stam J.A."/>
            <person name="Ong A.C."/>
            <person name="Mcgann P.T."/>
        </authorList>
    </citation>
    <scope>NUCLEOTIDE SEQUENCE [LARGE SCALE GENOMIC DNA]</scope>
    <source>
        <strain evidence="2 3">MRSN571793</strain>
    </source>
</reference>
<comment type="caution">
    <text evidence="2">The sequence shown here is derived from an EMBL/GenBank/DDBJ whole genome shotgun (WGS) entry which is preliminary data.</text>
</comment>
<name>A0A4Y8KV48_9BACT</name>
<organism evidence="2 3">
    <name type="scientific">Dysgonomonas capnocytophagoides</name>
    <dbReference type="NCBI Taxonomy" id="45254"/>
    <lineage>
        <taxon>Bacteria</taxon>
        <taxon>Pseudomonadati</taxon>
        <taxon>Bacteroidota</taxon>
        <taxon>Bacteroidia</taxon>
        <taxon>Bacteroidales</taxon>
        <taxon>Dysgonomonadaceae</taxon>
        <taxon>Dysgonomonas</taxon>
    </lineage>
</organism>
<dbReference type="Proteomes" id="UP000297861">
    <property type="component" value="Unassembled WGS sequence"/>
</dbReference>
<dbReference type="AlphaFoldDB" id="A0A4Y8KV48"/>
<dbReference type="SUPFAM" id="SSF53448">
    <property type="entry name" value="Nucleotide-diphospho-sugar transferases"/>
    <property type="match status" value="1"/>
</dbReference>
<dbReference type="PANTHER" id="PTHR22916:SF67">
    <property type="entry name" value="COLANIC ACID BIOSYNTHESIS GLYCOSYL TRANSFERASE WCAE-RELATED"/>
    <property type="match status" value="1"/>
</dbReference>
<dbReference type="OrthoDB" id="9788101at2"/>
<feature type="domain" description="Glycosyltransferase 2-like" evidence="1">
    <location>
        <begin position="10"/>
        <end position="146"/>
    </location>
</feature>
<dbReference type="CDD" id="cd06433">
    <property type="entry name" value="GT_2_WfgS_like"/>
    <property type="match status" value="1"/>
</dbReference>
<keyword evidence="2" id="KW-0808">Transferase</keyword>
<dbReference type="EMBL" id="SOML01000013">
    <property type="protein sequence ID" value="TFD93178.1"/>
    <property type="molecule type" value="Genomic_DNA"/>
</dbReference>
<evidence type="ECO:0000313" key="3">
    <source>
        <dbReference type="Proteomes" id="UP000297861"/>
    </source>
</evidence>
<sequence length="244" mass="28713">MESSEFPLISVVTVTYNAETVLEETILSVVNQTYSNIEYIIIDGGSTDRTLDIVKDYQDKVTHWISEPDKGIYDAMNKATRIASGDWLIFMNAGDVFFEKNILEKCILKMTNFDALYYGDVYMSEIRKLYWGRFSKFKLAVGNICHQGIFYPRIIYTCNEYDLTYKVYADYYYNVSIYRSCQFIFLNETIAKYDFCGFSSFSRDEPFEKIIGHTILVNLGFFAYITRKLYWSLIRIKRLILRNK</sequence>
<proteinExistence type="predicted"/>
<keyword evidence="3" id="KW-1185">Reference proteome</keyword>
<dbReference type="InterPro" id="IPR029044">
    <property type="entry name" value="Nucleotide-diphossugar_trans"/>
</dbReference>
<protein>
    <submittedName>
        <fullName evidence="2">Glycosyltransferase</fullName>
    </submittedName>
</protein>
<evidence type="ECO:0000313" key="2">
    <source>
        <dbReference type="EMBL" id="TFD93178.1"/>
    </source>
</evidence>